<sequence length="173" mass="19614">MNLPPQSTFDSQFQDPTITRTQLRDFMISKVVLTYPKDPSEDCIAVAIHTLSKKIAIARPGDKTWTTIQNISFVMDVIYFKQQLYGIGANRKLYICDIRSYPPKASEVHVSYSLSFEGVNRYLVEWFGLNDNLTFADNVVLNGDFEEGPLVYTLSTSPTSESPQPRYNSQPMA</sequence>
<gene>
    <name evidence="3" type="ORF">IFM89_021528</name>
</gene>
<proteinExistence type="predicted"/>
<feature type="region of interest" description="Disordered" evidence="1">
    <location>
        <begin position="154"/>
        <end position="173"/>
    </location>
</feature>
<feature type="domain" description="KIB1-4 beta-propeller" evidence="2">
    <location>
        <begin position="2"/>
        <end position="128"/>
    </location>
</feature>
<keyword evidence="4" id="KW-1185">Reference proteome</keyword>
<comment type="caution">
    <text evidence="3">The sequence shown here is derived from an EMBL/GenBank/DDBJ whole genome shotgun (WGS) entry which is preliminary data.</text>
</comment>
<dbReference type="Proteomes" id="UP000631114">
    <property type="component" value="Unassembled WGS sequence"/>
</dbReference>
<accession>A0A835IPL2</accession>
<evidence type="ECO:0000256" key="1">
    <source>
        <dbReference type="SAM" id="MobiDB-lite"/>
    </source>
</evidence>
<dbReference type="Pfam" id="PF03478">
    <property type="entry name" value="Beta-prop_KIB1-4"/>
    <property type="match status" value="1"/>
</dbReference>
<dbReference type="InterPro" id="IPR050942">
    <property type="entry name" value="F-box_BR-signaling"/>
</dbReference>
<dbReference type="InterPro" id="IPR005174">
    <property type="entry name" value="KIB1-4_b-propeller"/>
</dbReference>
<dbReference type="OrthoDB" id="2004997at2759"/>
<evidence type="ECO:0000313" key="3">
    <source>
        <dbReference type="EMBL" id="KAF9621456.1"/>
    </source>
</evidence>
<reference evidence="3 4" key="1">
    <citation type="submission" date="2020-10" db="EMBL/GenBank/DDBJ databases">
        <title>The Coptis chinensis genome and diversification of protoberbering-type alkaloids.</title>
        <authorList>
            <person name="Wang B."/>
            <person name="Shu S."/>
            <person name="Song C."/>
            <person name="Liu Y."/>
        </authorList>
    </citation>
    <scope>NUCLEOTIDE SEQUENCE [LARGE SCALE GENOMIC DNA]</scope>
    <source>
        <strain evidence="3">HL-2020</strain>
        <tissue evidence="3">Leaf</tissue>
    </source>
</reference>
<organism evidence="3 4">
    <name type="scientific">Coptis chinensis</name>
    <dbReference type="NCBI Taxonomy" id="261450"/>
    <lineage>
        <taxon>Eukaryota</taxon>
        <taxon>Viridiplantae</taxon>
        <taxon>Streptophyta</taxon>
        <taxon>Embryophyta</taxon>
        <taxon>Tracheophyta</taxon>
        <taxon>Spermatophyta</taxon>
        <taxon>Magnoliopsida</taxon>
        <taxon>Ranunculales</taxon>
        <taxon>Ranunculaceae</taxon>
        <taxon>Coptidoideae</taxon>
        <taxon>Coptis</taxon>
    </lineage>
</organism>
<protein>
    <recommendedName>
        <fullName evidence="2">KIB1-4 beta-propeller domain-containing protein</fullName>
    </recommendedName>
</protein>
<dbReference type="PANTHER" id="PTHR44259">
    <property type="entry name" value="OS07G0183000 PROTEIN-RELATED"/>
    <property type="match status" value="1"/>
</dbReference>
<dbReference type="EMBL" id="JADFTS010000002">
    <property type="protein sequence ID" value="KAF9621456.1"/>
    <property type="molecule type" value="Genomic_DNA"/>
</dbReference>
<name>A0A835IPL2_9MAGN</name>
<evidence type="ECO:0000313" key="4">
    <source>
        <dbReference type="Proteomes" id="UP000631114"/>
    </source>
</evidence>
<dbReference type="AlphaFoldDB" id="A0A835IPL2"/>
<evidence type="ECO:0000259" key="2">
    <source>
        <dbReference type="Pfam" id="PF03478"/>
    </source>
</evidence>